<dbReference type="Pfam" id="PF02207">
    <property type="entry name" value="zf-UBR"/>
    <property type="match status" value="1"/>
</dbReference>
<dbReference type="FunFam" id="2.10.110.30:FF:000002">
    <property type="entry name" value="Putative e3 ubiquitin-protein ligase ubr3"/>
    <property type="match status" value="1"/>
</dbReference>
<reference evidence="14" key="1">
    <citation type="submission" date="2016-06" db="UniProtKB">
        <authorList>
            <consortium name="WormBaseParasite"/>
        </authorList>
    </citation>
    <scope>IDENTIFICATION</scope>
</reference>
<comment type="function">
    <text evidence="10">Ubiquitin ligase protein which is a component of the N-end rule pathway. Recognizes and binds to proteins bearing specific N-terminal residues that are destabilizing according to the N-end rule, leading to their ubiquitination and subsequent degradation.</text>
</comment>
<proteinExistence type="inferred from homology"/>
<keyword evidence="7 10" id="KW-0862">Zinc</keyword>
<dbReference type="GO" id="GO:0061630">
    <property type="term" value="F:ubiquitin protein ligase activity"/>
    <property type="evidence" value="ECO:0007669"/>
    <property type="project" value="UniProtKB-UniRule"/>
</dbReference>
<dbReference type="GO" id="GO:0008270">
    <property type="term" value="F:zinc ion binding"/>
    <property type="evidence" value="ECO:0007669"/>
    <property type="project" value="UniProtKB-UniRule"/>
</dbReference>
<evidence type="ECO:0000256" key="1">
    <source>
        <dbReference type="ARBA" id="ARBA00000900"/>
    </source>
</evidence>
<keyword evidence="13" id="KW-1185">Reference proteome</keyword>
<evidence type="ECO:0000313" key="12">
    <source>
        <dbReference type="EMBL" id="VDM26262.1"/>
    </source>
</evidence>
<protein>
    <recommendedName>
        <fullName evidence="10">E3 ubiquitin-protein ligase</fullName>
        <ecNumber evidence="10">2.3.2.27</ecNumber>
    </recommendedName>
</protein>
<keyword evidence="6 10" id="KW-0833">Ubl conjugation pathway</keyword>
<comment type="catalytic activity">
    <reaction evidence="1 10">
        <text>S-ubiquitinyl-[E2 ubiquitin-conjugating enzyme]-L-cysteine + [acceptor protein]-L-lysine = [E2 ubiquitin-conjugating enzyme]-L-cysteine + N(6)-ubiquitinyl-[acceptor protein]-L-lysine.</text>
        <dbReference type="EC" id="2.3.2.27"/>
    </reaction>
</comment>
<evidence type="ECO:0000256" key="3">
    <source>
        <dbReference type="ARBA" id="ARBA00022679"/>
    </source>
</evidence>
<accession>A0A183TZ22</accession>
<evidence type="ECO:0000259" key="11">
    <source>
        <dbReference type="PROSITE" id="PS51157"/>
    </source>
</evidence>
<dbReference type="InterPro" id="IPR039164">
    <property type="entry name" value="UBR1-like"/>
</dbReference>
<evidence type="ECO:0000256" key="2">
    <source>
        <dbReference type="ARBA" id="ARBA00004906"/>
    </source>
</evidence>
<evidence type="ECO:0000256" key="10">
    <source>
        <dbReference type="RuleBase" id="RU366018"/>
    </source>
</evidence>
<dbReference type="GO" id="GO:0000151">
    <property type="term" value="C:ubiquitin ligase complex"/>
    <property type="evidence" value="ECO:0007669"/>
    <property type="project" value="TreeGrafter"/>
</dbReference>
<evidence type="ECO:0000313" key="14">
    <source>
        <dbReference type="WBParaSite" id="TCNE_0000149101-mRNA-1"/>
    </source>
</evidence>
<evidence type="ECO:0000256" key="4">
    <source>
        <dbReference type="ARBA" id="ARBA00022723"/>
    </source>
</evidence>
<dbReference type="EMBL" id="UYWY01001144">
    <property type="protein sequence ID" value="VDM26262.1"/>
    <property type="molecule type" value="Genomic_DNA"/>
</dbReference>
<dbReference type="UniPathway" id="UPA00143"/>
<sequence length="251" mass="28649">MMKQYDFSLKCNAVWSSDAIAYRCNTCAYNPCMSLCAECFQNSNHQGHDFNRFFSQAGGACDCGNADVLRESGFCARHGPNAKRPPAPSDNIVSLAEFMIPKLFVRLFLYFRGWLFFEETSRHVDFSLDWRSRSAPPVKYSFDCLLDELVFWMIRLIFPQSIINLCLSMLSHADYRDWFACRFFSLYACVAEIMVDLAKSEGNATIYAVSSRVIHISVQVLLSFDSFFCGLRLHGHVISAHLMERGALSRL</sequence>
<keyword evidence="3 10" id="KW-0808">Transferase</keyword>
<comment type="pathway">
    <text evidence="2 10">Protein modification; protein ubiquitination.</text>
</comment>
<evidence type="ECO:0000313" key="13">
    <source>
        <dbReference type="Proteomes" id="UP000050794"/>
    </source>
</evidence>
<keyword evidence="4 10" id="KW-0479">Metal-binding</keyword>
<evidence type="ECO:0000256" key="9">
    <source>
        <dbReference type="PROSITE-ProRule" id="PRU00508"/>
    </source>
</evidence>
<dbReference type="InterPro" id="IPR003126">
    <property type="entry name" value="Znf_UBR"/>
</dbReference>
<name>A0A183TZ22_TOXCA</name>
<keyword evidence="5 10" id="KW-0863">Zinc-finger</keyword>
<evidence type="ECO:0000256" key="5">
    <source>
        <dbReference type="ARBA" id="ARBA00022771"/>
    </source>
</evidence>
<evidence type="ECO:0000256" key="8">
    <source>
        <dbReference type="ARBA" id="ARBA00046341"/>
    </source>
</evidence>
<dbReference type="Gene3D" id="2.10.110.30">
    <property type="match status" value="1"/>
</dbReference>
<dbReference type="GO" id="GO:0005737">
    <property type="term" value="C:cytoplasm"/>
    <property type="evidence" value="ECO:0007669"/>
    <property type="project" value="TreeGrafter"/>
</dbReference>
<dbReference type="GO" id="GO:0071596">
    <property type="term" value="P:ubiquitin-dependent protein catabolic process via the N-end rule pathway"/>
    <property type="evidence" value="ECO:0007669"/>
    <property type="project" value="UniProtKB-UniRule"/>
</dbReference>
<organism evidence="13 14">
    <name type="scientific">Toxocara canis</name>
    <name type="common">Canine roundworm</name>
    <dbReference type="NCBI Taxonomy" id="6265"/>
    <lineage>
        <taxon>Eukaryota</taxon>
        <taxon>Metazoa</taxon>
        <taxon>Ecdysozoa</taxon>
        <taxon>Nematoda</taxon>
        <taxon>Chromadorea</taxon>
        <taxon>Rhabditida</taxon>
        <taxon>Spirurina</taxon>
        <taxon>Ascaridomorpha</taxon>
        <taxon>Ascaridoidea</taxon>
        <taxon>Toxocaridae</taxon>
        <taxon>Toxocara</taxon>
    </lineage>
</organism>
<dbReference type="EC" id="2.3.2.27" evidence="10"/>
<dbReference type="CDD" id="cd19673">
    <property type="entry name" value="UBR-box_UBR3"/>
    <property type="match status" value="1"/>
</dbReference>
<comment type="similarity">
    <text evidence="8 10">Belongs to the E3 ubiquitin-protein ligase UBR1-like family.</text>
</comment>
<feature type="zinc finger region" description="UBR-type" evidence="9">
    <location>
        <begin position="9"/>
        <end position="80"/>
    </location>
</feature>
<evidence type="ECO:0000256" key="7">
    <source>
        <dbReference type="ARBA" id="ARBA00022833"/>
    </source>
</evidence>
<dbReference type="WBParaSite" id="TCNE_0000149101-mRNA-1">
    <property type="protein sequence ID" value="TCNE_0000149101-mRNA-1"/>
    <property type="gene ID" value="TCNE_0000149101"/>
</dbReference>
<dbReference type="PROSITE" id="PS51157">
    <property type="entry name" value="ZF_UBR"/>
    <property type="match status" value="1"/>
</dbReference>
<dbReference type="PANTHER" id="PTHR21497">
    <property type="entry name" value="UBIQUITIN LIGASE E3 ALPHA-RELATED"/>
    <property type="match status" value="1"/>
</dbReference>
<feature type="domain" description="UBR-type" evidence="11">
    <location>
        <begin position="9"/>
        <end position="80"/>
    </location>
</feature>
<dbReference type="SMART" id="SM00396">
    <property type="entry name" value="ZnF_UBR1"/>
    <property type="match status" value="1"/>
</dbReference>
<gene>
    <name evidence="12" type="ORF">TCNE_LOCUS1492</name>
</gene>
<reference evidence="12 13" key="2">
    <citation type="submission" date="2018-11" db="EMBL/GenBank/DDBJ databases">
        <authorList>
            <consortium name="Pathogen Informatics"/>
        </authorList>
    </citation>
    <scope>NUCLEOTIDE SEQUENCE [LARGE SCALE GENOMIC DNA]</scope>
</reference>
<evidence type="ECO:0000256" key="6">
    <source>
        <dbReference type="ARBA" id="ARBA00022786"/>
    </source>
</evidence>
<dbReference type="Proteomes" id="UP000050794">
    <property type="component" value="Unassembled WGS sequence"/>
</dbReference>
<dbReference type="PANTHER" id="PTHR21497:SF39">
    <property type="entry name" value="E3 UBIQUITIN-PROTEIN LIGASE UBR3"/>
    <property type="match status" value="1"/>
</dbReference>
<dbReference type="GO" id="GO:0016567">
    <property type="term" value="P:protein ubiquitination"/>
    <property type="evidence" value="ECO:0007669"/>
    <property type="project" value="UniProtKB-UniRule"/>
</dbReference>
<dbReference type="AlphaFoldDB" id="A0A183TZ22"/>